<comment type="caution">
    <text evidence="7">The sequence shown here is derived from an EMBL/GenBank/DDBJ whole genome shotgun (WGS) entry which is preliminary data.</text>
</comment>
<dbReference type="SUPFAM" id="SSF53850">
    <property type="entry name" value="Periplasmic binding protein-like II"/>
    <property type="match status" value="1"/>
</dbReference>
<dbReference type="PANTHER" id="PTHR30006:SF3">
    <property type="entry name" value="THIAMINE-BINDING PERIPLASMIC PROTEIN"/>
    <property type="match status" value="1"/>
</dbReference>
<evidence type="ECO:0000256" key="5">
    <source>
        <dbReference type="ARBA" id="ARBA00022764"/>
    </source>
</evidence>
<name>A0A367M300_PSEAI</name>
<accession>A0A367M300</accession>
<evidence type="ECO:0000256" key="1">
    <source>
        <dbReference type="ARBA" id="ARBA00004418"/>
    </source>
</evidence>
<evidence type="ECO:0000256" key="4">
    <source>
        <dbReference type="ARBA" id="ARBA00022729"/>
    </source>
</evidence>
<dbReference type="GO" id="GO:0030288">
    <property type="term" value="C:outer membrane-bounded periplasmic space"/>
    <property type="evidence" value="ECO:0007669"/>
    <property type="project" value="TreeGrafter"/>
</dbReference>
<dbReference type="EMBL" id="QORE01001189">
    <property type="protein sequence ID" value="RCI71875.1"/>
    <property type="molecule type" value="Genomic_DNA"/>
</dbReference>
<evidence type="ECO:0000256" key="2">
    <source>
        <dbReference type="ARBA" id="ARBA00008520"/>
    </source>
</evidence>
<evidence type="ECO:0000313" key="7">
    <source>
        <dbReference type="EMBL" id="RCI71875.1"/>
    </source>
</evidence>
<evidence type="ECO:0000256" key="6">
    <source>
        <dbReference type="SAM" id="SignalP"/>
    </source>
</evidence>
<dbReference type="GO" id="GO:0015888">
    <property type="term" value="P:thiamine transport"/>
    <property type="evidence" value="ECO:0007669"/>
    <property type="project" value="TreeGrafter"/>
</dbReference>
<dbReference type="GO" id="GO:0030975">
    <property type="term" value="F:thiamine binding"/>
    <property type="evidence" value="ECO:0007669"/>
    <property type="project" value="TreeGrafter"/>
</dbReference>
<keyword evidence="5" id="KW-0574">Periplasm</keyword>
<evidence type="ECO:0000313" key="8">
    <source>
        <dbReference type="Proteomes" id="UP000253594"/>
    </source>
</evidence>
<reference evidence="7 8" key="1">
    <citation type="submission" date="2018-07" db="EMBL/GenBank/DDBJ databases">
        <title>Mechanisms of high-level aminoglycoside resistance among Gram-negative pathogens in Brazil.</title>
        <authorList>
            <person name="Ballaben A.S."/>
            <person name="Darini A.L.C."/>
            <person name="Doi Y."/>
        </authorList>
    </citation>
    <scope>NUCLEOTIDE SEQUENCE [LARGE SCALE GENOMIC DNA]</scope>
    <source>
        <strain evidence="7 8">B2-305</strain>
    </source>
</reference>
<dbReference type="Proteomes" id="UP000253594">
    <property type="component" value="Unassembled WGS sequence"/>
</dbReference>
<feature type="non-terminal residue" evidence="7">
    <location>
        <position position="174"/>
    </location>
</feature>
<protein>
    <submittedName>
        <fullName evidence="7">Extracellular solute-binding protein</fullName>
    </submittedName>
</protein>
<organism evidence="7 8">
    <name type="scientific">Pseudomonas aeruginosa</name>
    <dbReference type="NCBI Taxonomy" id="287"/>
    <lineage>
        <taxon>Bacteria</taxon>
        <taxon>Pseudomonadati</taxon>
        <taxon>Pseudomonadota</taxon>
        <taxon>Gammaproteobacteria</taxon>
        <taxon>Pseudomonadales</taxon>
        <taxon>Pseudomonadaceae</taxon>
        <taxon>Pseudomonas</taxon>
    </lineage>
</organism>
<gene>
    <name evidence="7" type="ORF">DT376_26765</name>
</gene>
<proteinExistence type="inferred from homology"/>
<dbReference type="GO" id="GO:0030976">
    <property type="term" value="F:thiamine pyrophosphate binding"/>
    <property type="evidence" value="ECO:0007669"/>
    <property type="project" value="TreeGrafter"/>
</dbReference>
<keyword evidence="3" id="KW-0813">Transport</keyword>
<dbReference type="Gene3D" id="3.40.190.10">
    <property type="entry name" value="Periplasmic binding protein-like II"/>
    <property type="match status" value="2"/>
</dbReference>
<feature type="chain" id="PRO_5016586629" evidence="6">
    <location>
        <begin position="29"/>
        <end position="174"/>
    </location>
</feature>
<evidence type="ECO:0000256" key="3">
    <source>
        <dbReference type="ARBA" id="ARBA00022448"/>
    </source>
</evidence>
<feature type="signal peptide" evidence="6">
    <location>
        <begin position="1"/>
        <end position="28"/>
    </location>
</feature>
<dbReference type="InterPro" id="IPR006059">
    <property type="entry name" value="SBP"/>
</dbReference>
<dbReference type="AlphaFoldDB" id="A0A367M300"/>
<keyword evidence="4 6" id="KW-0732">Signal</keyword>
<dbReference type="PANTHER" id="PTHR30006">
    <property type="entry name" value="THIAMINE-BINDING PERIPLASMIC PROTEIN-RELATED"/>
    <property type="match status" value="1"/>
</dbReference>
<sequence>MFKSLHQYAHVFSRLSLFGLAFAAAAQAQSQSLTVISFGGATKAAQEQAYFKPFERSGGGQVVAGEYNGEMAKVKAMVDVGKVSWDVVEVESPELLRGCDEGLFERLDPARFGDPAQFVPGTFSECGVATYVWSMVMAYDSTKLARAPQSWADFWNVREFPGKRGLRKGAKYTL</sequence>
<dbReference type="Pfam" id="PF13416">
    <property type="entry name" value="SBP_bac_8"/>
    <property type="match status" value="1"/>
</dbReference>
<comment type="subcellular location">
    <subcellularLocation>
        <location evidence="1">Periplasm</location>
    </subcellularLocation>
</comment>
<comment type="similarity">
    <text evidence="2">Belongs to the bacterial solute-binding protein 1 family.</text>
</comment>